<dbReference type="RefSeq" id="WP_128770728.1">
    <property type="nucleotide sequence ID" value="NZ_RXOC01000013.1"/>
</dbReference>
<feature type="compositionally biased region" description="Basic and acidic residues" evidence="1">
    <location>
        <begin position="928"/>
        <end position="941"/>
    </location>
</feature>
<dbReference type="AlphaFoldDB" id="A0A4Q0M4Y3"/>
<gene>
    <name evidence="3" type="ORF">EKH83_17375</name>
</gene>
<dbReference type="EMBL" id="RXOC01000013">
    <property type="protein sequence ID" value="RXF68041.1"/>
    <property type="molecule type" value="Genomic_DNA"/>
</dbReference>
<reference evidence="3 4" key="1">
    <citation type="submission" date="2018-12" db="EMBL/GenBank/DDBJ databases">
        <title>The Draft Genome Sequence of the Soil Bacterium Pedobacter tournemirensis R1.</title>
        <authorList>
            <person name="He J."/>
        </authorList>
    </citation>
    <scope>NUCLEOTIDE SEQUENCE [LARGE SCALE GENOMIC DNA]</scope>
    <source>
        <strain evidence="3 4">R1</strain>
    </source>
</reference>
<organism evidence="3 4">
    <name type="scientific">Arcticibacter tournemirensis</name>
    <dbReference type="NCBI Taxonomy" id="699437"/>
    <lineage>
        <taxon>Bacteria</taxon>
        <taxon>Pseudomonadati</taxon>
        <taxon>Bacteroidota</taxon>
        <taxon>Sphingobacteriia</taxon>
        <taxon>Sphingobacteriales</taxon>
        <taxon>Sphingobacteriaceae</taxon>
        <taxon>Arcticibacter</taxon>
    </lineage>
</organism>
<dbReference type="SUPFAM" id="SSF56935">
    <property type="entry name" value="Porins"/>
    <property type="match status" value="1"/>
</dbReference>
<dbReference type="Pfam" id="PF13620">
    <property type="entry name" value="CarboxypepD_reg"/>
    <property type="match status" value="1"/>
</dbReference>
<evidence type="ECO:0000256" key="1">
    <source>
        <dbReference type="SAM" id="MobiDB-lite"/>
    </source>
</evidence>
<evidence type="ECO:0000313" key="4">
    <source>
        <dbReference type="Proteomes" id="UP000290848"/>
    </source>
</evidence>
<evidence type="ECO:0000313" key="3">
    <source>
        <dbReference type="EMBL" id="RXF68041.1"/>
    </source>
</evidence>
<proteinExistence type="predicted"/>
<feature type="region of interest" description="Disordered" evidence="1">
    <location>
        <begin position="922"/>
        <end position="951"/>
    </location>
</feature>
<evidence type="ECO:0000259" key="2">
    <source>
        <dbReference type="Pfam" id="PF14905"/>
    </source>
</evidence>
<dbReference type="Proteomes" id="UP000290848">
    <property type="component" value="Unassembled WGS sequence"/>
</dbReference>
<dbReference type="Pfam" id="PF14905">
    <property type="entry name" value="OMP_b-brl_3"/>
    <property type="match status" value="1"/>
</dbReference>
<dbReference type="InterPro" id="IPR008969">
    <property type="entry name" value="CarboxyPept-like_regulatory"/>
</dbReference>
<feature type="domain" description="Outer membrane protein beta-barrel" evidence="2">
    <location>
        <begin position="446"/>
        <end position="913"/>
    </location>
</feature>
<dbReference type="Gene3D" id="2.60.40.1120">
    <property type="entry name" value="Carboxypeptidase-like, regulatory domain"/>
    <property type="match status" value="1"/>
</dbReference>
<comment type="caution">
    <text evidence="3">The sequence shown here is derived from an EMBL/GenBank/DDBJ whole genome shotgun (WGS) entry which is preliminary data.</text>
</comment>
<name>A0A4Q0M4Y3_9SPHI</name>
<accession>A0A4Q0M4Y3</accession>
<protein>
    <recommendedName>
        <fullName evidence="2">Outer membrane protein beta-barrel domain-containing protein</fullName>
    </recommendedName>
</protein>
<sequence>MKNLIALLLFLGAPALIYGQVGREVSGTIKDSTGNSVIAATVKLISSKDSLFTRTDVDGKFVFRNVQSSQFLLSVTSLGYRGFNQRYLFKNATTPLRLDPITLKSQNNLLNEVIVSGTAPVTIKEDTVEYRASDYPVRENSVVEDVIKKLPGVEVDKDGNVTTQGKSITRVRVNGKDFFDGDLKTATQNLPAEIIEKIQIVDDYGDQANASGIRDSDPDKILNITISPNRNKGVIANVIAGGGGDARSGTNTNVQNDGRYQLSGMVQLMDNDRQLSGLINLNNTNASLFDFAGGGNQRGGRFRSGGVGGGSGSGITDTKAGGLNFRDELSKKVSIYGSYSIQNRNTDTYQNSLTQTSGRDTTFSVSNSSIRNSNSINNSHRLNFNLEYKIDSLNYLKVSPSFNYNSTNSDSYNTSVIMERSKQDQNTQSLSDSRSPAIGGDLLYNHRFVKRGRNLSVSFSVNNSNTKNDQDAEDEFRFYNREDLNLYTDSVSNRRIYTNNERFNTETNVTYSEPIGVYSRIDLSYNYNRSSYDNSRITELDGSGGYVPVDSLSNVFDYSFTTNRFGLSYRYDREKLYNFSVGVSAQPSLLEGYSESNDVGVRRKNFNFFPNARFVYNFAKSRSLNINYSGRSSEPSYNQIQPVVDLSNPQRPIVGNPDLKSAFNQTISIRYNNFDPAAGTFFIVGLGGNIINDRITSNLVRYRVPVVRETGTSYNLIQETQYLNVDGYYAANGFYSWSKPFSERKYTLRLNGSANYTNDVSYNDNLENIGKTWSLSQGLRMQINPNENIDITPGASYRHSWVNYSLPTDFDTKNTTWTLDLNARIYFLKTFIFGFDGSKNINKGYSSSITSNPFIINTYLEKQLFNRRGRLRFQGYDLLNEARNVTASTSESGTYMESSTNRLTRYFMFSFAYRLNRFGGVNQSDRGPGGRDGERRREGGFRPEGGPPGGF</sequence>
<dbReference type="InterPro" id="IPR041700">
    <property type="entry name" value="OMP_b-brl_3"/>
</dbReference>
<dbReference type="SUPFAM" id="SSF49464">
    <property type="entry name" value="Carboxypeptidase regulatory domain-like"/>
    <property type="match status" value="1"/>
</dbReference>